<feature type="domain" description="DUF4825" evidence="1">
    <location>
        <begin position="1"/>
        <end position="95"/>
    </location>
</feature>
<name>A0A1I2XNC1_9FIRM</name>
<dbReference type="STRING" id="341036.SAMN05660649_04060"/>
<organism evidence="2 3">
    <name type="scientific">Desulfotruncus arcticus DSM 17038</name>
    <dbReference type="NCBI Taxonomy" id="1121424"/>
    <lineage>
        <taxon>Bacteria</taxon>
        <taxon>Bacillati</taxon>
        <taxon>Bacillota</taxon>
        <taxon>Clostridia</taxon>
        <taxon>Eubacteriales</taxon>
        <taxon>Desulfallaceae</taxon>
        <taxon>Desulfotruncus</taxon>
    </lineage>
</organism>
<dbReference type="InterPro" id="IPR032250">
    <property type="entry name" value="DUF4825"/>
</dbReference>
<dbReference type="Proteomes" id="UP000199337">
    <property type="component" value="Unassembled WGS sequence"/>
</dbReference>
<dbReference type="AlphaFoldDB" id="A0A1I2XNC1"/>
<evidence type="ECO:0000313" key="3">
    <source>
        <dbReference type="Proteomes" id="UP000199337"/>
    </source>
</evidence>
<protein>
    <recommendedName>
        <fullName evidence="1">DUF4825 domain-containing protein</fullName>
    </recommendedName>
</protein>
<sequence length="136" mass="15969">MLQYKSPYIGDASNVSNLLNELPFGEYKNKISLDTEKEPYGLSADYDLTQFHESDMDFIYKTILRNSAVLFSLIENLDTIRYNIKMGNSSYNYEFTRSSLEKIYFDQDLREYSRDQGEFAKLISFKDIPSLLPRPR</sequence>
<accession>A0A1I2XNC1</accession>
<gene>
    <name evidence="2" type="ORF">SAMN05660649_04060</name>
</gene>
<evidence type="ECO:0000259" key="1">
    <source>
        <dbReference type="Pfam" id="PF16107"/>
    </source>
</evidence>
<dbReference type="Pfam" id="PF16107">
    <property type="entry name" value="DUF4825"/>
    <property type="match status" value="1"/>
</dbReference>
<evidence type="ECO:0000313" key="2">
    <source>
        <dbReference type="EMBL" id="SFH15008.1"/>
    </source>
</evidence>
<keyword evidence="3" id="KW-1185">Reference proteome</keyword>
<reference evidence="3" key="1">
    <citation type="submission" date="2016-10" db="EMBL/GenBank/DDBJ databases">
        <authorList>
            <person name="Varghese N."/>
            <person name="Submissions S."/>
        </authorList>
    </citation>
    <scope>NUCLEOTIDE SEQUENCE [LARGE SCALE GENOMIC DNA]</scope>
    <source>
        <strain evidence="3">DSM 17038</strain>
    </source>
</reference>
<proteinExistence type="predicted"/>
<dbReference type="EMBL" id="FOOX01000018">
    <property type="protein sequence ID" value="SFH15008.1"/>
    <property type="molecule type" value="Genomic_DNA"/>
</dbReference>